<dbReference type="InterPro" id="IPR055472">
    <property type="entry name" value="DUF7044"/>
</dbReference>
<feature type="domain" description="DUF7042" evidence="2">
    <location>
        <begin position="152"/>
        <end position="282"/>
    </location>
</feature>
<keyword evidence="1" id="KW-1133">Transmembrane helix</keyword>
<dbReference type="Pfam" id="PF23071">
    <property type="entry name" value="DUF7044"/>
    <property type="match status" value="1"/>
</dbReference>
<reference evidence="5 6" key="1">
    <citation type="submission" date="2017-12" db="EMBL/GenBank/DDBJ databases">
        <title>Hemimetabolous genomes reveal molecular basis of termite eusociality.</title>
        <authorList>
            <person name="Harrison M.C."/>
            <person name="Jongepier E."/>
            <person name="Robertson H.M."/>
            <person name="Arning N."/>
            <person name="Bitard-Feildel T."/>
            <person name="Chao H."/>
            <person name="Childers C.P."/>
            <person name="Dinh H."/>
            <person name="Doddapaneni H."/>
            <person name="Dugan S."/>
            <person name="Gowin J."/>
            <person name="Greiner C."/>
            <person name="Han Y."/>
            <person name="Hu H."/>
            <person name="Hughes D.S.T."/>
            <person name="Huylmans A.-K."/>
            <person name="Kemena C."/>
            <person name="Kremer L.P.M."/>
            <person name="Lee S.L."/>
            <person name="Lopez-Ezquerra A."/>
            <person name="Mallet L."/>
            <person name="Monroy-Kuhn J.M."/>
            <person name="Moser A."/>
            <person name="Murali S.C."/>
            <person name="Muzny D.M."/>
            <person name="Otani S."/>
            <person name="Piulachs M.-D."/>
            <person name="Poelchau M."/>
            <person name="Qu J."/>
            <person name="Schaub F."/>
            <person name="Wada-Katsumata A."/>
            <person name="Worley K.C."/>
            <person name="Xie Q."/>
            <person name="Ylla G."/>
            <person name="Poulsen M."/>
            <person name="Gibbs R.A."/>
            <person name="Schal C."/>
            <person name="Richards S."/>
            <person name="Belles X."/>
            <person name="Korb J."/>
            <person name="Bornberg-Bauer E."/>
        </authorList>
    </citation>
    <scope>NUCLEOTIDE SEQUENCE [LARGE SCALE GENOMIC DNA]</scope>
    <source>
        <tissue evidence="5">Whole body</tissue>
    </source>
</reference>
<organism evidence="5 6">
    <name type="scientific">Cryptotermes secundus</name>
    <dbReference type="NCBI Taxonomy" id="105785"/>
    <lineage>
        <taxon>Eukaryota</taxon>
        <taxon>Metazoa</taxon>
        <taxon>Ecdysozoa</taxon>
        <taxon>Arthropoda</taxon>
        <taxon>Hexapoda</taxon>
        <taxon>Insecta</taxon>
        <taxon>Pterygota</taxon>
        <taxon>Neoptera</taxon>
        <taxon>Polyneoptera</taxon>
        <taxon>Dictyoptera</taxon>
        <taxon>Blattodea</taxon>
        <taxon>Blattoidea</taxon>
        <taxon>Termitoidae</taxon>
        <taxon>Kalotermitidae</taxon>
        <taxon>Cryptotermitinae</taxon>
        <taxon>Cryptotermes</taxon>
    </lineage>
</organism>
<feature type="transmembrane region" description="Helical" evidence="1">
    <location>
        <begin position="594"/>
        <end position="615"/>
    </location>
</feature>
<dbReference type="AlphaFoldDB" id="A0A2J7PZU0"/>
<evidence type="ECO:0000259" key="3">
    <source>
        <dbReference type="Pfam" id="PF23070"/>
    </source>
</evidence>
<evidence type="ECO:0000313" key="6">
    <source>
        <dbReference type="Proteomes" id="UP000235965"/>
    </source>
</evidence>
<dbReference type="PANTHER" id="PTHR22255:SF9">
    <property type="entry name" value="LP06548P"/>
    <property type="match status" value="1"/>
</dbReference>
<gene>
    <name evidence="5" type="ORF">B7P43_G05950</name>
</gene>
<proteinExistence type="predicted"/>
<keyword evidence="6" id="KW-1185">Reference proteome</keyword>
<dbReference type="STRING" id="105785.A0A2J7PZU0"/>
<feature type="domain" description="DUF7043" evidence="3">
    <location>
        <begin position="288"/>
        <end position="399"/>
    </location>
</feature>
<dbReference type="GO" id="GO:0061909">
    <property type="term" value="P:autophagosome-lysosome fusion"/>
    <property type="evidence" value="ECO:0007669"/>
    <property type="project" value="TreeGrafter"/>
</dbReference>
<feature type="domain" description="DUF7044" evidence="4">
    <location>
        <begin position="23"/>
        <end position="111"/>
    </location>
</feature>
<protein>
    <submittedName>
        <fullName evidence="5">Uncharacterized protein</fullName>
    </submittedName>
</protein>
<dbReference type="EMBL" id="NEVH01020332">
    <property type="protein sequence ID" value="PNF21842.1"/>
    <property type="molecule type" value="Genomic_DNA"/>
</dbReference>
<dbReference type="Proteomes" id="UP000235965">
    <property type="component" value="Unassembled WGS sequence"/>
</dbReference>
<evidence type="ECO:0000259" key="2">
    <source>
        <dbReference type="Pfam" id="PF23069"/>
    </source>
</evidence>
<dbReference type="PANTHER" id="PTHR22255">
    <property type="entry name" value="LP06548P"/>
    <property type="match status" value="1"/>
</dbReference>
<dbReference type="OrthoDB" id="9979716at2759"/>
<evidence type="ECO:0000256" key="1">
    <source>
        <dbReference type="SAM" id="Phobius"/>
    </source>
</evidence>
<dbReference type="InParanoid" id="A0A2J7PZU0"/>
<dbReference type="Pfam" id="PF23069">
    <property type="entry name" value="DUF7042"/>
    <property type="match status" value="1"/>
</dbReference>
<dbReference type="InterPro" id="IPR055470">
    <property type="entry name" value="DUF7042"/>
</dbReference>
<dbReference type="InterPro" id="IPR055471">
    <property type="entry name" value="DUF7043"/>
</dbReference>
<accession>A0A2J7PZU0</accession>
<sequence>MKKSMGVKLGDLAGHAMGNMYCGCQFPKQWSGHWFQSGVPHLLSINSTSIETKGECVEGQGDKFIIEDKSDSCYRCVVIHEKHPNVLQYKESSIGVYCNIIMKPASQYCSEMWVVGEEAFCDSRESLDQMCGEITGDANLFSMFRAEPADGPVPCPFKGAPFTFTYNRGSGECGSPVSRVDSCTDESQLLLRYQACPDVHGTESTVEELVCLATWKDGSTRYLVGKLYHKMATSDEDRYRCFVYDQHHQHNHHQVYQVAQSGDATCNGLPSALEGSRTMKLTTIENQHSRCRYPMFVTDHHHWHTLDHSQSYMILHKNTTLRITRKEGGQEMRVVCHNEHHMTHHQVTIVAHATSGCNSGYVCMVFYRREGHVIELQQSSQFVQVPEEACSPANFNPSSLPFITLITTSLHKRRCPYLGRYTISGLSVDGRQVSAARRKRKCSDEQGVLDTGSIDNKADCGSYNFESLVVGCSENSDTMEFYSSCDTESVSAYFCHGSWEDNGTSYLIASPVSRKSVGARRYCFIYTRSGGESSMGVLQNTDGNKHGGVGPVSAILRLSSVTESCHRNINPGVTGAWAINLTINGQCAEASTSAVSMTAIAVPSLFFIMTLAAVISNMR</sequence>
<name>A0A2J7PZU0_9NEOP</name>
<keyword evidence="1" id="KW-0472">Membrane</keyword>
<dbReference type="Pfam" id="PF23070">
    <property type="entry name" value="DUF7043"/>
    <property type="match status" value="1"/>
</dbReference>
<dbReference type="FunCoup" id="A0A2J7PZU0">
    <property type="interactions" value="81"/>
</dbReference>
<keyword evidence="1" id="KW-0812">Transmembrane</keyword>
<comment type="caution">
    <text evidence="5">The sequence shown here is derived from an EMBL/GenBank/DDBJ whole genome shotgun (WGS) entry which is preliminary data.</text>
</comment>
<evidence type="ECO:0000313" key="5">
    <source>
        <dbReference type="EMBL" id="PNF21842.1"/>
    </source>
</evidence>
<evidence type="ECO:0000259" key="4">
    <source>
        <dbReference type="Pfam" id="PF23071"/>
    </source>
</evidence>